<gene>
    <name evidence="1" type="ORF">BWR22_09015</name>
</gene>
<reference evidence="1 2" key="1">
    <citation type="submission" date="2017-01" db="EMBL/GenBank/DDBJ databases">
        <title>Complete genome of Lacinutrix venerupis DOK2-8 isolated from seawater in Dokdo.</title>
        <authorList>
            <person name="Chi W.-J."/>
            <person name="Kim J.H."/>
        </authorList>
    </citation>
    <scope>NUCLEOTIDE SEQUENCE [LARGE SCALE GENOMIC DNA]</scope>
    <source>
        <strain evidence="1 2">DOK2-8</strain>
    </source>
</reference>
<sequence length="196" mass="23055">MSASIFNLLPNLKPFHHETHYDDLFLNQNWVLVNGISKKKAIYVFKDENTLQISESKTTTETSWCIEAKNTFSIVTEDGETTVKAYFKDDDVLVLTKIKTDDYAIFINESSYSESLNSLEDVQQFLHNKYKNKATSLIYDHEFYYIEKSKEFGPFTVEELTKKVQEESISPYCFVRDLNEHDYSNRLRIRDLIKEL</sequence>
<keyword evidence="2" id="KW-1185">Reference proteome</keyword>
<organism evidence="1 2">
    <name type="scientific">Lacinutrix venerupis</name>
    <dbReference type="NCBI Taxonomy" id="1486034"/>
    <lineage>
        <taxon>Bacteria</taxon>
        <taxon>Pseudomonadati</taxon>
        <taxon>Bacteroidota</taxon>
        <taxon>Flavobacteriia</taxon>
        <taxon>Flavobacteriales</taxon>
        <taxon>Flavobacteriaceae</taxon>
        <taxon>Lacinutrix</taxon>
    </lineage>
</organism>
<evidence type="ECO:0000313" key="1">
    <source>
        <dbReference type="EMBL" id="APY00453.1"/>
    </source>
</evidence>
<dbReference type="RefSeq" id="WP_076733359.1">
    <property type="nucleotide sequence ID" value="NZ_CP019352.1"/>
</dbReference>
<proteinExistence type="predicted"/>
<dbReference type="KEGG" id="lvn:BWR22_09015"/>
<name>A0AAC9LMS3_9FLAO</name>
<evidence type="ECO:0000313" key="2">
    <source>
        <dbReference type="Proteomes" id="UP000187506"/>
    </source>
</evidence>
<dbReference type="EMBL" id="CP019352">
    <property type="protein sequence ID" value="APY00453.1"/>
    <property type="molecule type" value="Genomic_DNA"/>
</dbReference>
<dbReference type="AlphaFoldDB" id="A0AAC9LMS3"/>
<protein>
    <submittedName>
        <fullName evidence="1">Uncharacterized protein</fullName>
    </submittedName>
</protein>
<dbReference type="Proteomes" id="UP000187506">
    <property type="component" value="Chromosome"/>
</dbReference>
<accession>A0AAC9LMS3</accession>